<organism evidence="4 5">
    <name type="scientific">Paenibacillus arenilitoris</name>
    <dbReference type="NCBI Taxonomy" id="2772299"/>
    <lineage>
        <taxon>Bacteria</taxon>
        <taxon>Bacillati</taxon>
        <taxon>Bacillota</taxon>
        <taxon>Bacilli</taxon>
        <taxon>Bacillales</taxon>
        <taxon>Paenibacillaceae</taxon>
        <taxon>Paenibacillus</taxon>
    </lineage>
</organism>
<evidence type="ECO:0000256" key="2">
    <source>
        <dbReference type="SAM" id="Phobius"/>
    </source>
</evidence>
<feature type="coiled-coil region" evidence="1">
    <location>
        <begin position="45"/>
        <end position="104"/>
    </location>
</feature>
<feature type="signal peptide" evidence="3">
    <location>
        <begin position="1"/>
        <end position="22"/>
    </location>
</feature>
<dbReference type="Proteomes" id="UP000632125">
    <property type="component" value="Unassembled WGS sequence"/>
</dbReference>
<keyword evidence="2" id="KW-0472">Membrane</keyword>
<evidence type="ECO:0000313" key="4">
    <source>
        <dbReference type="EMBL" id="MBD2867897.1"/>
    </source>
</evidence>
<evidence type="ECO:0000313" key="5">
    <source>
        <dbReference type="Proteomes" id="UP000632125"/>
    </source>
</evidence>
<keyword evidence="1" id="KW-0175">Coiled coil</keyword>
<sequence>MRQPYWKAIITFAMMTIIAMTAASPVAEAGFFDRVKDIYNTPDKISELEAQYLEAQAALAEQQRQMEASLAEAERRQRELMQQNEQLMAQNASLQAEMEQMKQDRGAWITRLIQIGVIVAVLLIAYILSIRIWRYVVWRKQRAAAGGQGLGG</sequence>
<keyword evidence="2" id="KW-0812">Transmembrane</keyword>
<keyword evidence="3" id="KW-0732">Signal</keyword>
<gene>
    <name evidence="4" type="ORF">IDH41_04845</name>
</gene>
<evidence type="ECO:0000256" key="1">
    <source>
        <dbReference type="SAM" id="Coils"/>
    </source>
</evidence>
<feature type="transmembrane region" description="Helical" evidence="2">
    <location>
        <begin position="108"/>
        <end position="133"/>
    </location>
</feature>
<feature type="chain" id="PRO_5038361352" evidence="3">
    <location>
        <begin position="23"/>
        <end position="152"/>
    </location>
</feature>
<comment type="caution">
    <text evidence="4">The sequence shown here is derived from an EMBL/GenBank/DDBJ whole genome shotgun (WGS) entry which is preliminary data.</text>
</comment>
<name>A0A927CIV4_9BACL</name>
<accession>A0A927CIV4</accession>
<dbReference type="RefSeq" id="WP_190858808.1">
    <property type="nucleotide sequence ID" value="NZ_JACXIY010000006.1"/>
</dbReference>
<proteinExistence type="predicted"/>
<keyword evidence="2" id="KW-1133">Transmembrane helix</keyword>
<keyword evidence="5" id="KW-1185">Reference proteome</keyword>
<protein>
    <submittedName>
        <fullName evidence="4">Uncharacterized protein</fullName>
    </submittedName>
</protein>
<reference evidence="4" key="1">
    <citation type="submission" date="2020-09" db="EMBL/GenBank/DDBJ databases">
        <title>A novel bacterium of genus Paenibacillus, isolated from South China Sea.</title>
        <authorList>
            <person name="Huang H."/>
            <person name="Mo K."/>
            <person name="Hu Y."/>
        </authorList>
    </citation>
    <scope>NUCLEOTIDE SEQUENCE</scope>
    <source>
        <strain evidence="4">IB182493</strain>
    </source>
</reference>
<dbReference type="EMBL" id="JACXIY010000006">
    <property type="protein sequence ID" value="MBD2867897.1"/>
    <property type="molecule type" value="Genomic_DNA"/>
</dbReference>
<evidence type="ECO:0000256" key="3">
    <source>
        <dbReference type="SAM" id="SignalP"/>
    </source>
</evidence>
<dbReference type="AlphaFoldDB" id="A0A927CIV4"/>